<dbReference type="EMBL" id="JAUKPO010000004">
    <property type="protein sequence ID" value="MDO1446651.1"/>
    <property type="molecule type" value="Genomic_DNA"/>
</dbReference>
<dbReference type="PANTHER" id="PTHR30329">
    <property type="entry name" value="STATOR ELEMENT OF FLAGELLAR MOTOR COMPLEX"/>
    <property type="match status" value="1"/>
</dbReference>
<evidence type="ECO:0000256" key="1">
    <source>
        <dbReference type="ARBA" id="ARBA00004442"/>
    </source>
</evidence>
<accession>A0ABT8R4M5</accession>
<keyword evidence="6" id="KW-1133">Transmembrane helix</keyword>
<dbReference type="InterPro" id="IPR006665">
    <property type="entry name" value="OmpA-like"/>
</dbReference>
<dbReference type="Gene3D" id="3.30.1330.60">
    <property type="entry name" value="OmpA-like domain"/>
    <property type="match status" value="1"/>
</dbReference>
<dbReference type="RefSeq" id="WP_302037448.1">
    <property type="nucleotide sequence ID" value="NZ_JAUKPO010000004.1"/>
</dbReference>
<feature type="domain" description="OmpA-like" evidence="7">
    <location>
        <begin position="94"/>
        <end position="212"/>
    </location>
</feature>
<evidence type="ECO:0000256" key="3">
    <source>
        <dbReference type="ARBA" id="ARBA00023237"/>
    </source>
</evidence>
<evidence type="ECO:0000313" key="9">
    <source>
        <dbReference type="Proteomes" id="UP001168528"/>
    </source>
</evidence>
<gene>
    <name evidence="8" type="ORF">Q0590_10340</name>
</gene>
<keyword evidence="3" id="KW-0998">Cell outer membrane</keyword>
<dbReference type="PROSITE" id="PS51123">
    <property type="entry name" value="OMPA_2"/>
    <property type="match status" value="1"/>
</dbReference>
<evidence type="ECO:0000256" key="5">
    <source>
        <dbReference type="SAM" id="MobiDB-lite"/>
    </source>
</evidence>
<name>A0ABT8R4M5_9BACT</name>
<dbReference type="SUPFAM" id="SSF103088">
    <property type="entry name" value="OmpA-like"/>
    <property type="match status" value="1"/>
</dbReference>
<feature type="compositionally biased region" description="Polar residues" evidence="5">
    <location>
        <begin position="190"/>
        <end position="200"/>
    </location>
</feature>
<comment type="subcellular location">
    <subcellularLocation>
        <location evidence="1">Cell outer membrane</location>
    </subcellularLocation>
</comment>
<dbReference type="Proteomes" id="UP001168528">
    <property type="component" value="Unassembled WGS sequence"/>
</dbReference>
<keyword evidence="2 4" id="KW-0472">Membrane</keyword>
<evidence type="ECO:0000256" key="4">
    <source>
        <dbReference type="PROSITE-ProRule" id="PRU00473"/>
    </source>
</evidence>
<dbReference type="CDD" id="cd07185">
    <property type="entry name" value="OmpA_C-like"/>
    <property type="match status" value="1"/>
</dbReference>
<dbReference type="InterPro" id="IPR006664">
    <property type="entry name" value="OMP_bac"/>
</dbReference>
<evidence type="ECO:0000256" key="6">
    <source>
        <dbReference type="SAM" id="Phobius"/>
    </source>
</evidence>
<dbReference type="InterPro" id="IPR050330">
    <property type="entry name" value="Bact_OuterMem_StrucFunc"/>
</dbReference>
<sequence length="212" mass="23409">MAEINIEPKKKGPNWLWILGIVALIGIVAWLFAGNKNDDDATVATTTTEQVGAATGMNDANTDDVWRDVDLNAPKVDYPEIKLSSPDFEVRGTDKYAIYSLGENLLFDTDKATLRSEAKQNLDQIAASLKQRYDQGQLRIYGHADARADASHNRELSQQRAEAVKNWLVSNANIDASRISIHPMGESDPAASNATQQGRQMNRRVEIVAMNP</sequence>
<keyword evidence="6" id="KW-0812">Transmembrane</keyword>
<dbReference type="Pfam" id="PF00691">
    <property type="entry name" value="OmpA"/>
    <property type="match status" value="1"/>
</dbReference>
<evidence type="ECO:0000259" key="7">
    <source>
        <dbReference type="PROSITE" id="PS51123"/>
    </source>
</evidence>
<dbReference type="PANTHER" id="PTHR30329:SF21">
    <property type="entry name" value="LIPOPROTEIN YIAD-RELATED"/>
    <property type="match status" value="1"/>
</dbReference>
<reference evidence="8" key="1">
    <citation type="submission" date="2023-07" db="EMBL/GenBank/DDBJ databases">
        <title>The genome sequence of Rhodocytophaga aerolata KACC 12507.</title>
        <authorList>
            <person name="Zhang X."/>
        </authorList>
    </citation>
    <scope>NUCLEOTIDE SEQUENCE</scope>
    <source>
        <strain evidence="8">KACC 12507</strain>
    </source>
</reference>
<feature type="transmembrane region" description="Helical" evidence="6">
    <location>
        <begin position="15"/>
        <end position="33"/>
    </location>
</feature>
<proteinExistence type="predicted"/>
<evidence type="ECO:0000256" key="2">
    <source>
        <dbReference type="ARBA" id="ARBA00023136"/>
    </source>
</evidence>
<keyword evidence="9" id="KW-1185">Reference proteome</keyword>
<protein>
    <submittedName>
        <fullName evidence="8">OmpA family protein</fullName>
    </submittedName>
</protein>
<feature type="region of interest" description="Disordered" evidence="5">
    <location>
        <begin position="183"/>
        <end position="202"/>
    </location>
</feature>
<comment type="caution">
    <text evidence="8">The sequence shown here is derived from an EMBL/GenBank/DDBJ whole genome shotgun (WGS) entry which is preliminary data.</text>
</comment>
<dbReference type="InterPro" id="IPR036737">
    <property type="entry name" value="OmpA-like_sf"/>
</dbReference>
<dbReference type="PRINTS" id="PR01021">
    <property type="entry name" value="OMPADOMAIN"/>
</dbReference>
<organism evidence="8 9">
    <name type="scientific">Rhodocytophaga aerolata</name>
    <dbReference type="NCBI Taxonomy" id="455078"/>
    <lineage>
        <taxon>Bacteria</taxon>
        <taxon>Pseudomonadati</taxon>
        <taxon>Bacteroidota</taxon>
        <taxon>Cytophagia</taxon>
        <taxon>Cytophagales</taxon>
        <taxon>Rhodocytophagaceae</taxon>
        <taxon>Rhodocytophaga</taxon>
    </lineage>
</organism>
<evidence type="ECO:0000313" key="8">
    <source>
        <dbReference type="EMBL" id="MDO1446651.1"/>
    </source>
</evidence>